<keyword evidence="9" id="KW-1278">Translocase</keyword>
<evidence type="ECO:0000256" key="8">
    <source>
        <dbReference type="ARBA" id="ARBA00049551"/>
    </source>
</evidence>
<dbReference type="GO" id="GO:0030964">
    <property type="term" value="C:NADH dehydrogenase complex"/>
    <property type="evidence" value="ECO:0007669"/>
    <property type="project" value="TreeGrafter"/>
</dbReference>
<evidence type="ECO:0000256" key="5">
    <source>
        <dbReference type="ARBA" id="ARBA00022692"/>
    </source>
</evidence>
<evidence type="ECO:0000256" key="6">
    <source>
        <dbReference type="ARBA" id="ARBA00022989"/>
    </source>
</evidence>
<dbReference type="Pfam" id="PF00507">
    <property type="entry name" value="Oxidored_q4"/>
    <property type="match status" value="1"/>
</dbReference>
<feature type="transmembrane region" description="Helical" evidence="9">
    <location>
        <begin position="82"/>
        <end position="104"/>
    </location>
</feature>
<keyword evidence="9" id="KW-0249">Electron transport</keyword>
<dbReference type="Gene3D" id="1.20.58.1610">
    <property type="entry name" value="NADH:ubiquinone/plastoquinone oxidoreductase, chain 3"/>
    <property type="match status" value="1"/>
</dbReference>
<dbReference type="GO" id="GO:0016491">
    <property type="term" value="F:oxidoreductase activity"/>
    <property type="evidence" value="ECO:0007669"/>
    <property type="project" value="UniProtKB-KW"/>
</dbReference>
<gene>
    <name evidence="10" type="primary">nad3</name>
</gene>
<comment type="catalytic activity">
    <reaction evidence="8 9">
        <text>a ubiquinone + NADH + 5 H(+)(in) = a ubiquinol + NAD(+) + 4 H(+)(out)</text>
        <dbReference type="Rhea" id="RHEA:29091"/>
        <dbReference type="Rhea" id="RHEA-COMP:9565"/>
        <dbReference type="Rhea" id="RHEA-COMP:9566"/>
        <dbReference type="ChEBI" id="CHEBI:15378"/>
        <dbReference type="ChEBI" id="CHEBI:16389"/>
        <dbReference type="ChEBI" id="CHEBI:17976"/>
        <dbReference type="ChEBI" id="CHEBI:57540"/>
        <dbReference type="ChEBI" id="CHEBI:57945"/>
        <dbReference type="EC" id="7.1.1.2"/>
    </reaction>
</comment>
<dbReference type="PANTHER" id="PTHR11058">
    <property type="entry name" value="NADH-UBIQUINONE OXIDOREDUCTASE CHAIN 3"/>
    <property type="match status" value="1"/>
</dbReference>
<evidence type="ECO:0000256" key="3">
    <source>
        <dbReference type="ARBA" id="ARBA00021007"/>
    </source>
</evidence>
<comment type="similarity">
    <text evidence="2 9">Belongs to the complex I subunit 3 family.</text>
</comment>
<dbReference type="GeneID" id="9845404"/>
<geneLocation type="mitochondrion" evidence="10"/>
<organism evidence="10">
    <name type="scientific">[Candida] alai</name>
    <dbReference type="NCBI Taxonomy" id="434040"/>
    <lineage>
        <taxon>Eukaryota</taxon>
        <taxon>Fungi</taxon>
        <taxon>Dikarya</taxon>
        <taxon>Ascomycota</taxon>
        <taxon>Saccharomycotina</taxon>
        <taxon>Pichiomycetes</taxon>
        <taxon>Debaryomycetaceae</taxon>
        <taxon>Debaryomycetaceae incertae sedis</taxon>
        <taxon>Candida/Debaryomycetaceae clade</taxon>
    </lineage>
</organism>
<comment type="subcellular location">
    <subcellularLocation>
        <location evidence="1">Membrane</location>
    </subcellularLocation>
    <subcellularLocation>
        <location evidence="9">Mitochondrion membrane</location>
        <topology evidence="9">Multi-pass membrane protein</topology>
    </subcellularLocation>
</comment>
<dbReference type="RefSeq" id="YP_003935017.1">
    <property type="nucleotide sequence ID" value="NC_014612.1"/>
</dbReference>
<evidence type="ECO:0000256" key="9">
    <source>
        <dbReference type="RuleBase" id="RU003640"/>
    </source>
</evidence>
<keyword evidence="5 9" id="KW-0812">Transmembrane</keyword>
<evidence type="ECO:0000256" key="7">
    <source>
        <dbReference type="ARBA" id="ARBA00023136"/>
    </source>
</evidence>
<dbReference type="InterPro" id="IPR000440">
    <property type="entry name" value="NADH_UbQ/plastoQ_OxRdtase_su3"/>
</dbReference>
<sequence>MFKYYIILVPIVALILIILNWLISINNKYLEKEGPFECGFTSYQQSRSTFSVAFILIAILFLPFDLEISFLLPYVISSYINGLYGLTIVVIFLLILTIAFIFEIQLNALKLKRRWLPKSNKLINKLYK</sequence>
<evidence type="ECO:0000256" key="2">
    <source>
        <dbReference type="ARBA" id="ARBA00008472"/>
    </source>
</evidence>
<protein>
    <recommendedName>
        <fullName evidence="3 9">NADH-ubiquinone oxidoreductase chain 3</fullName>
        <ecNumber evidence="9">7.1.1.2</ecNumber>
    </recommendedName>
</protein>
<comment type="function">
    <text evidence="9">Core subunit of the mitochondrial membrane respiratory chain NADH dehydrogenase (Complex I) which catalyzes electron transfer from NADH through the respiratory chain, using ubiquinone as an electron acceptor. Essential for the catalytic activity of complex I.</text>
</comment>
<dbReference type="EC" id="7.1.1.2" evidence="9"/>
<keyword evidence="7 9" id="KW-0472">Membrane</keyword>
<feature type="transmembrane region" description="Helical" evidence="9">
    <location>
        <begin position="6"/>
        <end position="23"/>
    </location>
</feature>
<keyword evidence="10" id="KW-0560">Oxidoreductase</keyword>
<dbReference type="GO" id="GO:0031966">
    <property type="term" value="C:mitochondrial membrane"/>
    <property type="evidence" value="ECO:0007669"/>
    <property type="project" value="UniProtKB-SubCell"/>
</dbReference>
<proteinExistence type="inferred from homology"/>
<accession>E3VW18</accession>
<keyword evidence="9 10" id="KW-0496">Mitochondrion</keyword>
<dbReference type="EMBL" id="HQ267968">
    <property type="protein sequence ID" value="ADO51041.1"/>
    <property type="molecule type" value="Genomic_DNA"/>
</dbReference>
<keyword evidence="4 9" id="KW-0813">Transport</keyword>
<dbReference type="GO" id="GO:0008137">
    <property type="term" value="F:NADH dehydrogenase (ubiquinone) activity"/>
    <property type="evidence" value="ECO:0007669"/>
    <property type="project" value="UniProtKB-UniRule"/>
</dbReference>
<dbReference type="InterPro" id="IPR038430">
    <property type="entry name" value="NDAH_ubi_oxred_su3_sf"/>
</dbReference>
<dbReference type="PANTHER" id="PTHR11058:SF9">
    <property type="entry name" value="NADH-UBIQUINONE OXIDOREDUCTASE CHAIN 3"/>
    <property type="match status" value="1"/>
</dbReference>
<keyword evidence="9" id="KW-0830">Ubiquinone</keyword>
<evidence type="ECO:0000256" key="4">
    <source>
        <dbReference type="ARBA" id="ARBA00022448"/>
    </source>
</evidence>
<keyword evidence="9" id="KW-0679">Respiratory chain</keyword>
<keyword evidence="6 9" id="KW-1133">Transmembrane helix</keyword>
<keyword evidence="9" id="KW-0520">NAD</keyword>
<evidence type="ECO:0000313" key="10">
    <source>
        <dbReference type="EMBL" id="ADO51041.1"/>
    </source>
</evidence>
<reference evidence="10" key="1">
    <citation type="journal article" date="2011" name="Nucleic Acids Res.">
        <title>Evolution of linear chromosomes and multipartite genomes in yeast mitochondria.</title>
        <authorList>
            <person name="Valach M."/>
            <person name="Farkas Z."/>
            <person name="Fricova D."/>
            <person name="Kovac J."/>
            <person name="Brejova B."/>
            <person name="Vinar T."/>
            <person name="Pfeiffer I."/>
            <person name="Kucsera J."/>
            <person name="Tomaska L."/>
            <person name="Lang B.F."/>
            <person name="Nosek J."/>
        </authorList>
    </citation>
    <scope>NUCLEOTIDE SEQUENCE</scope>
</reference>
<feature type="transmembrane region" description="Helical" evidence="9">
    <location>
        <begin position="52"/>
        <end position="76"/>
    </location>
</feature>
<evidence type="ECO:0000256" key="1">
    <source>
        <dbReference type="ARBA" id="ARBA00004370"/>
    </source>
</evidence>
<dbReference type="AlphaFoldDB" id="E3VW18"/>
<name>E3VW18_9ASCO</name>